<name>A0ABW0RRY7_9BURK</name>
<organism evidence="2 3">
    <name type="scientific">Massilia aerilata</name>
    <dbReference type="NCBI Taxonomy" id="453817"/>
    <lineage>
        <taxon>Bacteria</taxon>
        <taxon>Pseudomonadati</taxon>
        <taxon>Pseudomonadota</taxon>
        <taxon>Betaproteobacteria</taxon>
        <taxon>Burkholderiales</taxon>
        <taxon>Oxalobacteraceae</taxon>
        <taxon>Telluria group</taxon>
        <taxon>Massilia</taxon>
    </lineage>
</organism>
<keyword evidence="1" id="KW-1133">Transmembrane helix</keyword>
<evidence type="ECO:0000313" key="3">
    <source>
        <dbReference type="Proteomes" id="UP001596086"/>
    </source>
</evidence>
<reference evidence="3" key="1">
    <citation type="journal article" date="2019" name="Int. J. Syst. Evol. Microbiol.">
        <title>The Global Catalogue of Microorganisms (GCM) 10K type strain sequencing project: providing services to taxonomists for standard genome sequencing and annotation.</title>
        <authorList>
            <consortium name="The Broad Institute Genomics Platform"/>
            <consortium name="The Broad Institute Genome Sequencing Center for Infectious Disease"/>
            <person name="Wu L."/>
            <person name="Ma J."/>
        </authorList>
    </citation>
    <scope>NUCLEOTIDE SEQUENCE [LARGE SCALE GENOMIC DNA]</scope>
    <source>
        <strain evidence="3">CGMCC 4.5798</strain>
    </source>
</reference>
<gene>
    <name evidence="2" type="ORF">ACFPO9_02385</name>
</gene>
<keyword evidence="1" id="KW-0812">Transmembrane</keyword>
<dbReference type="Proteomes" id="UP001596086">
    <property type="component" value="Unassembled WGS sequence"/>
</dbReference>
<dbReference type="NCBIfam" id="TIGR02532">
    <property type="entry name" value="IV_pilin_GFxxxE"/>
    <property type="match status" value="1"/>
</dbReference>
<dbReference type="SUPFAM" id="SSF54523">
    <property type="entry name" value="Pili subunits"/>
    <property type="match status" value="1"/>
</dbReference>
<dbReference type="InterPro" id="IPR045584">
    <property type="entry name" value="Pilin-like"/>
</dbReference>
<accession>A0ABW0RRY7</accession>
<evidence type="ECO:0000313" key="2">
    <source>
        <dbReference type="EMBL" id="MFC5547361.1"/>
    </source>
</evidence>
<sequence length="158" mass="16395">MRSRGFTTVELIVVMILIGILSAIAIPRLIGNGERGAQVFGDQLVSGLRLASTTARAHRRTVCATLAPRALALRIATVAGPFAPCTATLGSAPESDFATTDPDVVADGLSGALYFQPNGEITSDRAGATQVGRASITVRAQGLKQRSIQLEGATGYVE</sequence>
<dbReference type="PROSITE" id="PS00409">
    <property type="entry name" value="PROKAR_NTER_METHYL"/>
    <property type="match status" value="1"/>
</dbReference>
<dbReference type="RefSeq" id="WP_379766489.1">
    <property type="nucleotide sequence ID" value="NZ_JBHSMZ010000001.1"/>
</dbReference>
<proteinExistence type="predicted"/>
<protein>
    <submittedName>
        <fullName evidence="2">Tfp pilus assembly protein FimT/FimU</fullName>
    </submittedName>
</protein>
<keyword evidence="1" id="KW-0472">Membrane</keyword>
<feature type="transmembrane region" description="Helical" evidence="1">
    <location>
        <begin position="6"/>
        <end position="26"/>
    </location>
</feature>
<dbReference type="InterPro" id="IPR012902">
    <property type="entry name" value="N_methyl_site"/>
</dbReference>
<evidence type="ECO:0000256" key="1">
    <source>
        <dbReference type="SAM" id="Phobius"/>
    </source>
</evidence>
<dbReference type="Gene3D" id="3.30.700.10">
    <property type="entry name" value="Glycoprotein, Type 4 Pilin"/>
    <property type="match status" value="1"/>
</dbReference>
<dbReference type="EMBL" id="JBHSMZ010000001">
    <property type="protein sequence ID" value="MFC5547361.1"/>
    <property type="molecule type" value="Genomic_DNA"/>
</dbReference>
<comment type="caution">
    <text evidence="2">The sequence shown here is derived from an EMBL/GenBank/DDBJ whole genome shotgun (WGS) entry which is preliminary data.</text>
</comment>
<keyword evidence="3" id="KW-1185">Reference proteome</keyword>